<dbReference type="InterPro" id="IPR022474">
    <property type="entry name" value="Thiopur_S-MeTfrase_Se/Te_detox"/>
</dbReference>
<keyword evidence="6 9" id="KW-0489">Methyltransferase</keyword>
<keyword evidence="13" id="KW-1185">Reference proteome</keyword>
<organism evidence="10 12">
    <name type="scientific">Stutzerimonas balearica DSM 6083</name>
    <dbReference type="NCBI Taxonomy" id="1123016"/>
    <lineage>
        <taxon>Bacteria</taxon>
        <taxon>Pseudomonadati</taxon>
        <taxon>Pseudomonadota</taxon>
        <taxon>Gammaproteobacteria</taxon>
        <taxon>Pseudomonadales</taxon>
        <taxon>Pseudomonadaceae</taxon>
        <taxon>Stutzerimonas</taxon>
    </lineage>
</organism>
<reference evidence="10 12" key="3">
    <citation type="journal article" name="Genome Announc.">
        <title>Complete Genome Sequence of Pseudomonas balearica DSM 6083T.</title>
        <authorList>
            <person name="Bennasar-Figueras A."/>
            <person name="Salva-Serra F."/>
            <person name="Jaen-Luchoro D."/>
            <person name="Segui C."/>
            <person name="Aliaga F."/>
            <person name="Busquets A."/>
            <person name="Gomila M."/>
            <person name="Moore E.R."/>
            <person name="Lalucat J."/>
        </authorList>
    </citation>
    <scope>NUCLEOTIDE SEQUENCE [LARGE SCALE GENOMIC DNA]</scope>
    <source>
        <strain evidence="12">DSM 6083</strain>
        <strain evidence="10">DSM6083</strain>
    </source>
</reference>
<dbReference type="Proteomes" id="UP000031271">
    <property type="component" value="Chromosome"/>
</dbReference>
<evidence type="ECO:0000313" key="12">
    <source>
        <dbReference type="Proteomes" id="UP000031271"/>
    </source>
</evidence>
<dbReference type="SUPFAM" id="SSF53335">
    <property type="entry name" value="S-adenosyl-L-methionine-dependent methyltransferases"/>
    <property type="match status" value="1"/>
</dbReference>
<dbReference type="EMBL" id="FNHO01000005">
    <property type="protein sequence ID" value="SDM52356.1"/>
    <property type="molecule type" value="Genomic_DNA"/>
</dbReference>
<accession>A0A8D4C7C6</accession>
<evidence type="ECO:0000256" key="6">
    <source>
        <dbReference type="ARBA" id="ARBA00022603"/>
    </source>
</evidence>
<dbReference type="NCBIfam" id="TIGR03840">
    <property type="entry name" value="TMPT_Se_Te"/>
    <property type="match status" value="1"/>
</dbReference>
<evidence type="ECO:0000256" key="2">
    <source>
        <dbReference type="ARBA" id="ARBA00004496"/>
    </source>
</evidence>
<dbReference type="EMBL" id="CP007511">
    <property type="protein sequence ID" value="AJE15767.1"/>
    <property type="molecule type" value="Genomic_DNA"/>
</dbReference>
<dbReference type="RefSeq" id="WP_043220886.1">
    <property type="nucleotide sequence ID" value="NZ_CP007511.1"/>
</dbReference>
<feature type="binding site" evidence="9">
    <location>
        <position position="66"/>
    </location>
    <ligand>
        <name>S-adenosyl-L-methionine</name>
        <dbReference type="ChEBI" id="CHEBI:59789"/>
    </ligand>
</feature>
<dbReference type="PANTHER" id="PTHR10259">
    <property type="entry name" value="THIOPURINE S-METHYLTRANSFERASE"/>
    <property type="match status" value="1"/>
</dbReference>
<evidence type="ECO:0000256" key="3">
    <source>
        <dbReference type="ARBA" id="ARBA00008145"/>
    </source>
</evidence>
<dbReference type="GO" id="GO:0005737">
    <property type="term" value="C:cytoplasm"/>
    <property type="evidence" value="ECO:0007669"/>
    <property type="project" value="UniProtKB-SubCell"/>
</dbReference>
<dbReference type="InterPro" id="IPR029063">
    <property type="entry name" value="SAM-dependent_MTases_sf"/>
</dbReference>
<proteinExistence type="inferred from homology"/>
<keyword evidence="8 9" id="KW-0949">S-adenosyl-L-methionine</keyword>
<dbReference type="GO" id="GO:0008119">
    <property type="term" value="F:thiopurine S-methyltransferase activity"/>
    <property type="evidence" value="ECO:0007669"/>
    <property type="project" value="UniProtKB-UniRule"/>
</dbReference>
<feature type="binding site" evidence="9">
    <location>
        <position position="45"/>
    </location>
    <ligand>
        <name>S-adenosyl-L-methionine</name>
        <dbReference type="ChEBI" id="CHEBI:59789"/>
    </ligand>
</feature>
<comment type="catalytic activity">
    <reaction evidence="1 9">
        <text>S-adenosyl-L-methionine + a thiopurine = S-adenosyl-L-homocysteine + a thiopurine S-methylether.</text>
        <dbReference type="EC" id="2.1.1.67"/>
    </reaction>
</comment>
<dbReference type="PIRSF" id="PIRSF023956">
    <property type="entry name" value="Thiopurine_S-methyltransferase"/>
    <property type="match status" value="1"/>
</dbReference>
<dbReference type="NCBIfam" id="NF009732">
    <property type="entry name" value="PRK13255.1"/>
    <property type="match status" value="1"/>
</dbReference>
<evidence type="ECO:0000256" key="5">
    <source>
        <dbReference type="ARBA" id="ARBA00022490"/>
    </source>
</evidence>
<evidence type="ECO:0000256" key="1">
    <source>
        <dbReference type="ARBA" id="ARBA00000903"/>
    </source>
</evidence>
<keyword evidence="5 9" id="KW-0963">Cytoplasm</keyword>
<comment type="similarity">
    <text evidence="3 9">Belongs to the class I-like SAM-binding methyltransferase superfamily. TPMT family.</text>
</comment>
<keyword evidence="7 9" id="KW-0808">Transferase</keyword>
<dbReference type="FunFam" id="3.40.50.150:FF:000101">
    <property type="entry name" value="Thiopurine S-methyltransferase"/>
    <property type="match status" value="1"/>
</dbReference>
<dbReference type="AlphaFoldDB" id="A0A8D4C7C6"/>
<gene>
    <name evidence="9" type="primary">tpm</name>
    <name evidence="10" type="ORF">CL52_12290</name>
    <name evidence="11" type="ORF">SAMN05660875_105371</name>
</gene>
<name>A0A8D4C7C6_9GAMM</name>
<evidence type="ECO:0000313" key="10">
    <source>
        <dbReference type="EMBL" id="AJE15767.1"/>
    </source>
</evidence>
<dbReference type="InterPro" id="IPR025835">
    <property type="entry name" value="Thiopurine_S-MeTrfase"/>
</dbReference>
<dbReference type="KEGG" id="pbm:CL52_12290"/>
<sequence length="218" mass="24927">MNEAFWHERWARNEIGFHLGEVNPYLLRHWSSLALPNGARVLVPLCGKSLDMAWLVEQGFTVVGVELSEKAVRAFFDEQRLVPQVERRGAFQRFVAGRLEILCGDVFALGAAELEGCVAIYDRAALIALPLALRQRYVDHLTSLMPTGAELLLVTVEYDQAEMSGPPFSVPQQEVVQLYAGCWELELLARHDVLQQNWKFLQRGLSRLEECVYRMRRR</sequence>
<dbReference type="EC" id="2.1.1.67" evidence="4 9"/>
<evidence type="ECO:0000256" key="4">
    <source>
        <dbReference type="ARBA" id="ARBA00011905"/>
    </source>
</evidence>
<dbReference type="GO" id="GO:0010038">
    <property type="term" value="P:response to metal ion"/>
    <property type="evidence" value="ECO:0007669"/>
    <property type="project" value="InterPro"/>
</dbReference>
<dbReference type="Gene3D" id="3.40.50.150">
    <property type="entry name" value="Vaccinia Virus protein VP39"/>
    <property type="match status" value="1"/>
</dbReference>
<evidence type="ECO:0000313" key="11">
    <source>
        <dbReference type="EMBL" id="SDM52356.1"/>
    </source>
</evidence>
<evidence type="ECO:0000256" key="7">
    <source>
        <dbReference type="ARBA" id="ARBA00022679"/>
    </source>
</evidence>
<reference evidence="11 13" key="2">
    <citation type="submission" date="2016-10" db="EMBL/GenBank/DDBJ databases">
        <authorList>
            <person name="Varghese N."/>
            <person name="Submissions S."/>
        </authorList>
    </citation>
    <scope>NUCLEOTIDE SEQUENCE [LARGE SCALE GENOMIC DNA]</scope>
    <source>
        <strain evidence="11 13">DSM 6083</strain>
    </source>
</reference>
<dbReference type="GeneID" id="77260682"/>
<comment type="subcellular location">
    <subcellularLocation>
        <location evidence="2 9">Cytoplasm</location>
    </subcellularLocation>
</comment>
<reference evidence="12" key="1">
    <citation type="submission" date="2014-03" db="EMBL/GenBank/DDBJ databases">
        <title>Complete genome of Pseudomonas balearica DSM 6083T, a sewage water isolate from an enrichment with 2-methylnaphthalene.</title>
        <authorList>
            <person name="Salva-Serra F."/>
            <person name="Jaen-Luchoro D."/>
            <person name="Busquets A."/>
            <person name="Pena A."/>
            <person name="Gomila M."/>
            <person name="Bosch R."/>
            <person name="Nogales B."/>
            <person name="Garcia-Valdes E."/>
            <person name="Lalucat J."/>
            <person name="Bennasar A."/>
        </authorList>
    </citation>
    <scope>NUCLEOTIDE SEQUENCE [LARGE SCALE GENOMIC DNA]</scope>
    <source>
        <strain evidence="12">DSM 6083</strain>
    </source>
</reference>
<evidence type="ECO:0000256" key="8">
    <source>
        <dbReference type="ARBA" id="ARBA00022691"/>
    </source>
</evidence>
<dbReference type="Proteomes" id="UP000182276">
    <property type="component" value="Unassembled WGS sequence"/>
</dbReference>
<protein>
    <recommendedName>
        <fullName evidence="4 9">Thiopurine S-methyltransferase</fullName>
        <ecNumber evidence="4 9">2.1.1.67</ecNumber>
    </recommendedName>
    <alternativeName>
        <fullName evidence="9">Thiopurine methyltransferase</fullName>
    </alternativeName>
</protein>
<feature type="binding site" evidence="9">
    <location>
        <position position="123"/>
    </location>
    <ligand>
        <name>S-adenosyl-L-methionine</name>
        <dbReference type="ChEBI" id="CHEBI:59789"/>
    </ligand>
</feature>
<dbReference type="GO" id="GO:0032259">
    <property type="term" value="P:methylation"/>
    <property type="evidence" value="ECO:0007669"/>
    <property type="project" value="UniProtKB-KW"/>
</dbReference>
<dbReference type="PANTHER" id="PTHR10259:SF11">
    <property type="entry name" value="THIOPURINE S-METHYLTRANSFERASE"/>
    <property type="match status" value="1"/>
</dbReference>
<evidence type="ECO:0000313" key="13">
    <source>
        <dbReference type="Proteomes" id="UP000182276"/>
    </source>
</evidence>
<dbReference type="InterPro" id="IPR008854">
    <property type="entry name" value="TPMT"/>
</dbReference>
<dbReference type="Pfam" id="PF05724">
    <property type="entry name" value="TPMT"/>
    <property type="match status" value="1"/>
</dbReference>
<dbReference type="PROSITE" id="PS51585">
    <property type="entry name" value="SAM_MT_TPMT"/>
    <property type="match status" value="1"/>
</dbReference>
<feature type="binding site" evidence="9">
    <location>
        <position position="10"/>
    </location>
    <ligand>
        <name>S-adenosyl-L-methionine</name>
        <dbReference type="ChEBI" id="CHEBI:59789"/>
    </ligand>
</feature>
<evidence type="ECO:0000256" key="9">
    <source>
        <dbReference type="HAMAP-Rule" id="MF_00812"/>
    </source>
</evidence>
<dbReference type="HAMAP" id="MF_00812">
    <property type="entry name" value="Thiopur_methtran"/>
    <property type="match status" value="1"/>
</dbReference>